<keyword evidence="1" id="KW-0496">Mitochondrion</keyword>
<reference evidence="1" key="1">
    <citation type="submission" date="2017-03" db="EMBL/GenBank/DDBJ databases">
        <title>The mitochondrial genome of the carnivorous plant Utricularia reniformis (Lentibulariaceae): structure, comparative analysis and evolutionary landmarks.</title>
        <authorList>
            <person name="Silva S.R."/>
            <person name="Alvarenga D.O."/>
            <person name="Michael T.P."/>
            <person name="Miranda V.F.O."/>
            <person name="Varani A.M."/>
        </authorList>
    </citation>
    <scope>NUCLEOTIDE SEQUENCE</scope>
</reference>
<proteinExistence type="predicted"/>
<dbReference type="PROSITE" id="PS51257">
    <property type="entry name" value="PROKAR_LIPOPROTEIN"/>
    <property type="match status" value="1"/>
</dbReference>
<dbReference type="AlphaFoldDB" id="A0A1Y0B0G7"/>
<sequence>MEPNEYKSVQLAAAITACALIHRVNPHISQERIATTQTQTPLWLVNHYQGNVIAPQLY</sequence>
<geneLocation type="mitochondrion" evidence="1"/>
<accession>A0A1Y0B0G7</accession>
<organism evidence="1">
    <name type="scientific">Utricularia reniformis</name>
    <dbReference type="NCBI Taxonomy" id="192314"/>
    <lineage>
        <taxon>Eukaryota</taxon>
        <taxon>Viridiplantae</taxon>
        <taxon>Streptophyta</taxon>
        <taxon>Embryophyta</taxon>
        <taxon>Tracheophyta</taxon>
        <taxon>Spermatophyta</taxon>
        <taxon>Magnoliopsida</taxon>
        <taxon>eudicotyledons</taxon>
        <taxon>Gunneridae</taxon>
        <taxon>Pentapetalae</taxon>
        <taxon>asterids</taxon>
        <taxon>lamiids</taxon>
        <taxon>Lamiales</taxon>
        <taxon>Lentibulariaceae</taxon>
        <taxon>Utricularia</taxon>
    </lineage>
</organism>
<evidence type="ECO:0000313" key="1">
    <source>
        <dbReference type="EMBL" id="ART30932.1"/>
    </source>
</evidence>
<name>A0A1Y0B0G7_9LAMI</name>
<dbReference type="EMBL" id="KY774314">
    <property type="protein sequence ID" value="ART30932.1"/>
    <property type="molecule type" value="Genomic_DNA"/>
</dbReference>
<protein>
    <submittedName>
        <fullName evidence="1">Uncharacterized protein</fullName>
    </submittedName>
</protein>
<gene>
    <name evidence="1" type="ORF">AEK19_MT0684</name>
</gene>